<dbReference type="SUPFAM" id="SSF55931">
    <property type="entry name" value="Glutamine synthetase/guanido kinase"/>
    <property type="match status" value="1"/>
</dbReference>
<reference evidence="10 13" key="2">
    <citation type="submission" date="2019-07" db="EMBL/GenBank/DDBJ databases">
        <title>Whole genome shotgun sequence of Myxococcus fulvus NBRC 100333.</title>
        <authorList>
            <person name="Hosoyama A."/>
            <person name="Uohara A."/>
            <person name="Ohji S."/>
            <person name="Ichikawa N."/>
        </authorList>
    </citation>
    <scope>NUCLEOTIDE SEQUENCE [LARGE SCALE GENOMIC DNA]</scope>
    <source>
        <strain evidence="10 13">NBRC 100333</strain>
    </source>
</reference>
<dbReference type="Pfam" id="PF02807">
    <property type="entry name" value="ATP-gua_PtransN"/>
    <property type="match status" value="1"/>
</dbReference>
<evidence type="ECO:0000256" key="1">
    <source>
        <dbReference type="ARBA" id="ARBA00006798"/>
    </source>
</evidence>
<evidence type="ECO:0000256" key="4">
    <source>
        <dbReference type="ARBA" id="ARBA00022777"/>
    </source>
</evidence>
<evidence type="ECO:0000259" key="9">
    <source>
        <dbReference type="PROSITE" id="PS51510"/>
    </source>
</evidence>
<comment type="similarity">
    <text evidence="1 6 7">Belongs to the ATP:guanido phosphotransferase family.</text>
</comment>
<dbReference type="PANTHER" id="PTHR11547:SF38">
    <property type="entry name" value="ARGININE KINASE 1-RELATED"/>
    <property type="match status" value="1"/>
</dbReference>
<feature type="binding site" evidence="6">
    <location>
        <position position="203"/>
    </location>
    <ligand>
        <name>ATP</name>
        <dbReference type="ChEBI" id="CHEBI:30616"/>
    </ligand>
</feature>
<evidence type="ECO:0000256" key="3">
    <source>
        <dbReference type="ARBA" id="ARBA00022741"/>
    </source>
</evidence>
<dbReference type="SUPFAM" id="SSF48034">
    <property type="entry name" value="Guanido kinase N-terminal domain"/>
    <property type="match status" value="1"/>
</dbReference>
<dbReference type="RefSeq" id="WP_074954633.1">
    <property type="nucleotide sequence ID" value="NZ_BJXR01000048.1"/>
</dbReference>
<dbReference type="InterPro" id="IPR036802">
    <property type="entry name" value="ATP-guanido_PTrfase_N_sf"/>
</dbReference>
<organism evidence="10 13">
    <name type="scientific">Myxococcus fulvus</name>
    <dbReference type="NCBI Taxonomy" id="33"/>
    <lineage>
        <taxon>Bacteria</taxon>
        <taxon>Pseudomonadati</taxon>
        <taxon>Myxococcota</taxon>
        <taxon>Myxococcia</taxon>
        <taxon>Myxococcales</taxon>
        <taxon>Cystobacterineae</taxon>
        <taxon>Myxococcaceae</taxon>
        <taxon>Myxococcus</taxon>
    </lineage>
</organism>
<dbReference type="EMBL" id="BJXR01000048">
    <property type="protein sequence ID" value="GEN11581.1"/>
    <property type="molecule type" value="Genomic_DNA"/>
</dbReference>
<evidence type="ECO:0000313" key="12">
    <source>
        <dbReference type="Proteomes" id="UP000183760"/>
    </source>
</evidence>
<name>A0A511TBL1_MYXFU</name>
<feature type="binding site" evidence="6">
    <location>
        <position position="159"/>
    </location>
    <ligand>
        <name>ATP</name>
        <dbReference type="ChEBI" id="CHEBI:30616"/>
    </ligand>
</feature>
<evidence type="ECO:0000256" key="5">
    <source>
        <dbReference type="ARBA" id="ARBA00022840"/>
    </source>
</evidence>
<evidence type="ECO:0000256" key="2">
    <source>
        <dbReference type="ARBA" id="ARBA00022679"/>
    </source>
</evidence>
<sequence>MLARKHLTPRLEARLRACTTRNGWTLKAALRSGAEQPDSRIGIYAGDSESYATFAPLFDPIIQELAEGASRGHRSDFSLEGLPLEDLDPTGEYVLSTRIRVGRNLARYAFPPAIHAEDRRRLEAEVVDALAGLPEGLSGVYRPLGALSEDEREELKARHCLFSAEDRFLESAGALRDWPEGRGIFTSASQRLLVWVNEEDALRVISMQPGGDLARAFLRLRGALAYLDARLDFAWDPARGYHTSCPTNLGTAMRASVHVRLPCLSSRPGFEARCKALGLAVRGLHGEHSAPEDSVYDLSNEHRLGVSERDIYARLHSGVRRLIELEQTLRGTRRQRRRARGG</sequence>
<protein>
    <submittedName>
        <fullName evidence="11">Creatine kinase</fullName>
    </submittedName>
</protein>
<evidence type="ECO:0000313" key="13">
    <source>
        <dbReference type="Proteomes" id="UP000321514"/>
    </source>
</evidence>
<keyword evidence="2 6" id="KW-0808">Transferase</keyword>
<dbReference type="PROSITE" id="PS51510">
    <property type="entry name" value="PHOSPHAGEN_KINASE_C"/>
    <property type="match status" value="1"/>
</dbReference>
<dbReference type="InterPro" id="IPR000749">
    <property type="entry name" value="ATP-guanido_PTrfase"/>
</dbReference>
<dbReference type="Proteomes" id="UP000183760">
    <property type="component" value="Unassembled WGS sequence"/>
</dbReference>
<feature type="binding site" evidence="6">
    <location>
        <begin position="96"/>
        <end position="100"/>
    </location>
    <ligand>
        <name>ATP</name>
        <dbReference type="ChEBI" id="CHEBI:30616"/>
    </ligand>
</feature>
<dbReference type="PROSITE" id="PS51509">
    <property type="entry name" value="PHOSPHAGEN_KINASE_N"/>
    <property type="match status" value="1"/>
</dbReference>
<dbReference type="GO" id="GO:0046314">
    <property type="term" value="P:phosphocreatine biosynthetic process"/>
    <property type="evidence" value="ECO:0007669"/>
    <property type="project" value="InterPro"/>
</dbReference>
<feature type="binding site" evidence="6">
    <location>
        <begin position="254"/>
        <end position="258"/>
    </location>
    <ligand>
        <name>ATP</name>
        <dbReference type="ChEBI" id="CHEBI:30616"/>
    </ligand>
</feature>
<dbReference type="CDD" id="cd07931">
    <property type="entry name" value="eukaryotic_phosphagen_kinases"/>
    <property type="match status" value="1"/>
</dbReference>
<comment type="caution">
    <text evidence="10">The sequence shown here is derived from an EMBL/GenBank/DDBJ whole genome shotgun (WGS) entry which is preliminary data.</text>
</comment>
<evidence type="ECO:0000313" key="10">
    <source>
        <dbReference type="EMBL" id="GEN11581.1"/>
    </source>
</evidence>
<dbReference type="PROSITE" id="PS00112">
    <property type="entry name" value="PHOSPHAGEN_KINASE"/>
    <property type="match status" value="1"/>
</dbReference>
<dbReference type="InterPro" id="IPR022415">
    <property type="entry name" value="ATP-guanido_PTrfase_AS"/>
</dbReference>
<dbReference type="Gene3D" id="3.30.590.10">
    <property type="entry name" value="Glutamine synthetase/guanido kinase, catalytic domain"/>
    <property type="match status" value="1"/>
</dbReference>
<dbReference type="GO" id="GO:0004111">
    <property type="term" value="F:creatine kinase activity"/>
    <property type="evidence" value="ECO:0007669"/>
    <property type="project" value="InterPro"/>
</dbReference>
<proteinExistence type="inferred from homology"/>
<dbReference type="Proteomes" id="UP000321514">
    <property type="component" value="Unassembled WGS sequence"/>
</dbReference>
<feature type="binding site" evidence="6">
    <location>
        <begin position="282"/>
        <end position="287"/>
    </location>
    <ligand>
        <name>ATP</name>
        <dbReference type="ChEBI" id="CHEBI:30616"/>
    </ligand>
</feature>
<reference evidence="11 12" key="1">
    <citation type="submission" date="2016-10" db="EMBL/GenBank/DDBJ databases">
        <authorList>
            <person name="Varghese N."/>
            <person name="Submissions S."/>
        </authorList>
    </citation>
    <scope>NUCLEOTIDE SEQUENCE [LARGE SCALE GENOMIC DNA]</scope>
    <source>
        <strain evidence="11 12">DSM 16525</strain>
    </source>
</reference>
<evidence type="ECO:0000256" key="7">
    <source>
        <dbReference type="RuleBase" id="RU000505"/>
    </source>
</evidence>
<dbReference type="FunFam" id="3.30.590.10:FF:000006">
    <property type="entry name" value="Arginine kinase 1"/>
    <property type="match status" value="1"/>
</dbReference>
<dbReference type="EMBL" id="FOIB01000005">
    <property type="protein sequence ID" value="SEU11705.1"/>
    <property type="molecule type" value="Genomic_DNA"/>
</dbReference>
<dbReference type="OrthoDB" id="9791353at2"/>
<keyword evidence="12" id="KW-1185">Reference proteome</keyword>
<dbReference type="AlphaFoldDB" id="A0A511TBL1"/>
<evidence type="ECO:0000259" key="8">
    <source>
        <dbReference type="PROSITE" id="PS51509"/>
    </source>
</evidence>
<accession>A0A511TBL1</accession>
<dbReference type="GO" id="GO:0005615">
    <property type="term" value="C:extracellular space"/>
    <property type="evidence" value="ECO:0007669"/>
    <property type="project" value="TreeGrafter"/>
</dbReference>
<evidence type="ECO:0000256" key="6">
    <source>
        <dbReference type="PROSITE-ProRule" id="PRU00843"/>
    </source>
</evidence>
<dbReference type="Pfam" id="PF00217">
    <property type="entry name" value="ATP-gua_Ptrans"/>
    <property type="match status" value="1"/>
</dbReference>
<dbReference type="InterPro" id="IPR014746">
    <property type="entry name" value="Gln_synth/guanido_kin_cat_dom"/>
</dbReference>
<dbReference type="STRING" id="1334629.MFUL124B02_25470"/>
<dbReference type="InterPro" id="IPR022413">
    <property type="entry name" value="ATP-guanido_PTrfase_N"/>
</dbReference>
<keyword evidence="5 6" id="KW-0067">ATP-binding</keyword>
<dbReference type="PANTHER" id="PTHR11547">
    <property type="entry name" value="ARGININE OR CREATINE KINASE"/>
    <property type="match status" value="1"/>
</dbReference>
<dbReference type="Gene3D" id="1.10.135.10">
    <property type="entry name" value="ATP:guanido phosphotransferase, N-terminal domain"/>
    <property type="match status" value="1"/>
</dbReference>
<keyword evidence="3 6" id="KW-0547">Nucleotide-binding</keyword>
<feature type="domain" description="Phosphagen kinase C-terminal" evidence="9">
    <location>
        <begin position="93"/>
        <end position="329"/>
    </location>
</feature>
<feature type="domain" description="Phosphagen kinase N-terminal" evidence="8">
    <location>
        <begin position="1"/>
        <end position="67"/>
    </location>
</feature>
<gene>
    <name evidence="10" type="ORF">MFU01_66180</name>
    <name evidence="11" type="ORF">SAMN05443572_10557</name>
</gene>
<dbReference type="InterPro" id="IPR022414">
    <property type="entry name" value="ATP-guanido_PTrfase_cat"/>
</dbReference>
<evidence type="ECO:0000313" key="11">
    <source>
        <dbReference type="EMBL" id="SEU11705.1"/>
    </source>
</evidence>
<dbReference type="GO" id="GO:0005524">
    <property type="term" value="F:ATP binding"/>
    <property type="evidence" value="ECO:0007669"/>
    <property type="project" value="UniProtKB-UniRule"/>
</dbReference>
<keyword evidence="4 6" id="KW-0418">Kinase</keyword>